<evidence type="ECO:0000313" key="3">
    <source>
        <dbReference type="Proteomes" id="UP000828390"/>
    </source>
</evidence>
<comment type="caution">
    <text evidence="2">The sequence shown here is derived from an EMBL/GenBank/DDBJ whole genome shotgun (WGS) entry which is preliminary data.</text>
</comment>
<name>A0A9D3YLB2_DREPO</name>
<feature type="compositionally biased region" description="Basic residues" evidence="1">
    <location>
        <begin position="9"/>
        <end position="19"/>
    </location>
</feature>
<dbReference type="Proteomes" id="UP000828390">
    <property type="component" value="Unassembled WGS sequence"/>
</dbReference>
<keyword evidence="3" id="KW-1185">Reference proteome</keyword>
<dbReference type="EMBL" id="JAIWYP010000015">
    <property type="protein sequence ID" value="KAH3700925.1"/>
    <property type="molecule type" value="Genomic_DNA"/>
</dbReference>
<sequence length="101" mass="11854">MMVMTMLMMKRKHGCKRRKTDQDNRKMKTKNMEMISGKKESDAPYTADDDVDGYNNDDVVDDYYDDDRYFVVSDYVANGVAHCETKEDNRNIGTRKDDDTF</sequence>
<reference evidence="2" key="1">
    <citation type="journal article" date="2019" name="bioRxiv">
        <title>The Genome of the Zebra Mussel, Dreissena polymorpha: A Resource for Invasive Species Research.</title>
        <authorList>
            <person name="McCartney M.A."/>
            <person name="Auch B."/>
            <person name="Kono T."/>
            <person name="Mallez S."/>
            <person name="Zhang Y."/>
            <person name="Obille A."/>
            <person name="Becker A."/>
            <person name="Abrahante J.E."/>
            <person name="Garbe J."/>
            <person name="Badalamenti J.P."/>
            <person name="Herman A."/>
            <person name="Mangelson H."/>
            <person name="Liachko I."/>
            <person name="Sullivan S."/>
            <person name="Sone E.D."/>
            <person name="Koren S."/>
            <person name="Silverstein K.A.T."/>
            <person name="Beckman K.B."/>
            <person name="Gohl D.M."/>
        </authorList>
    </citation>
    <scope>NUCLEOTIDE SEQUENCE</scope>
    <source>
        <strain evidence="2">Duluth1</strain>
        <tissue evidence="2">Whole animal</tissue>
    </source>
</reference>
<organism evidence="2 3">
    <name type="scientific">Dreissena polymorpha</name>
    <name type="common">Zebra mussel</name>
    <name type="synonym">Mytilus polymorpha</name>
    <dbReference type="NCBI Taxonomy" id="45954"/>
    <lineage>
        <taxon>Eukaryota</taxon>
        <taxon>Metazoa</taxon>
        <taxon>Spiralia</taxon>
        <taxon>Lophotrochozoa</taxon>
        <taxon>Mollusca</taxon>
        <taxon>Bivalvia</taxon>
        <taxon>Autobranchia</taxon>
        <taxon>Heteroconchia</taxon>
        <taxon>Euheterodonta</taxon>
        <taxon>Imparidentia</taxon>
        <taxon>Neoheterodontei</taxon>
        <taxon>Myida</taxon>
        <taxon>Dreissenoidea</taxon>
        <taxon>Dreissenidae</taxon>
        <taxon>Dreissena</taxon>
    </lineage>
</organism>
<feature type="region of interest" description="Disordered" evidence="1">
    <location>
        <begin position="1"/>
        <end position="54"/>
    </location>
</feature>
<gene>
    <name evidence="2" type="ORF">DPMN_075906</name>
</gene>
<reference evidence="2" key="2">
    <citation type="submission" date="2020-11" db="EMBL/GenBank/DDBJ databases">
        <authorList>
            <person name="McCartney M.A."/>
            <person name="Auch B."/>
            <person name="Kono T."/>
            <person name="Mallez S."/>
            <person name="Becker A."/>
            <person name="Gohl D.M."/>
            <person name="Silverstein K.A.T."/>
            <person name="Koren S."/>
            <person name="Bechman K.B."/>
            <person name="Herman A."/>
            <person name="Abrahante J.E."/>
            <person name="Garbe J."/>
        </authorList>
    </citation>
    <scope>NUCLEOTIDE SEQUENCE</scope>
    <source>
        <strain evidence="2">Duluth1</strain>
        <tissue evidence="2">Whole animal</tissue>
    </source>
</reference>
<evidence type="ECO:0000256" key="1">
    <source>
        <dbReference type="SAM" id="MobiDB-lite"/>
    </source>
</evidence>
<evidence type="ECO:0000313" key="2">
    <source>
        <dbReference type="EMBL" id="KAH3700925.1"/>
    </source>
</evidence>
<protein>
    <submittedName>
        <fullName evidence="2">Uncharacterized protein</fullName>
    </submittedName>
</protein>
<accession>A0A9D3YLB2</accession>
<dbReference type="AlphaFoldDB" id="A0A9D3YLB2"/>
<proteinExistence type="predicted"/>